<dbReference type="Proteomes" id="UP001501742">
    <property type="component" value="Unassembled WGS sequence"/>
</dbReference>
<evidence type="ECO:0000313" key="7">
    <source>
        <dbReference type="Proteomes" id="UP001501742"/>
    </source>
</evidence>
<dbReference type="SMART" id="SM00228">
    <property type="entry name" value="PDZ"/>
    <property type="match status" value="1"/>
</dbReference>
<dbReference type="PRINTS" id="PR00834">
    <property type="entry name" value="PROTEASES2C"/>
</dbReference>
<feature type="transmembrane region" description="Helical" evidence="4">
    <location>
        <begin position="126"/>
        <end position="150"/>
    </location>
</feature>
<dbReference type="SUPFAM" id="SSF50494">
    <property type="entry name" value="Trypsin-like serine proteases"/>
    <property type="match status" value="1"/>
</dbReference>
<feature type="region of interest" description="Disordered" evidence="3">
    <location>
        <begin position="152"/>
        <end position="218"/>
    </location>
</feature>
<evidence type="ECO:0000256" key="1">
    <source>
        <dbReference type="ARBA" id="ARBA00022670"/>
    </source>
</evidence>
<dbReference type="SUPFAM" id="SSF50156">
    <property type="entry name" value="PDZ domain-like"/>
    <property type="match status" value="1"/>
</dbReference>
<dbReference type="Pfam" id="PF13365">
    <property type="entry name" value="Trypsin_2"/>
    <property type="match status" value="1"/>
</dbReference>
<feature type="compositionally biased region" description="Low complexity" evidence="3">
    <location>
        <begin position="152"/>
        <end position="169"/>
    </location>
</feature>
<feature type="compositionally biased region" description="Gly residues" evidence="3">
    <location>
        <begin position="170"/>
        <end position="183"/>
    </location>
</feature>
<accession>A0ABN1ZF69</accession>
<dbReference type="InterPro" id="IPR051201">
    <property type="entry name" value="Chloro_Bact_Ser_Proteases"/>
</dbReference>
<keyword evidence="1" id="KW-0645">Protease</keyword>
<evidence type="ECO:0000256" key="3">
    <source>
        <dbReference type="SAM" id="MobiDB-lite"/>
    </source>
</evidence>
<keyword evidence="2" id="KW-0378">Hydrolase</keyword>
<feature type="compositionally biased region" description="Basic and acidic residues" evidence="3">
    <location>
        <begin position="10"/>
        <end position="21"/>
    </location>
</feature>
<dbReference type="RefSeq" id="WP_204608189.1">
    <property type="nucleotide sequence ID" value="NZ_BAAAJX010000006.1"/>
</dbReference>
<dbReference type="PROSITE" id="PS50106">
    <property type="entry name" value="PDZ"/>
    <property type="match status" value="1"/>
</dbReference>
<dbReference type="InterPro" id="IPR009003">
    <property type="entry name" value="Peptidase_S1_PA"/>
</dbReference>
<evidence type="ECO:0000259" key="5">
    <source>
        <dbReference type="PROSITE" id="PS50106"/>
    </source>
</evidence>
<dbReference type="Pfam" id="PF13180">
    <property type="entry name" value="PDZ_2"/>
    <property type="match status" value="1"/>
</dbReference>
<keyword evidence="4" id="KW-1133">Transmembrane helix</keyword>
<dbReference type="InterPro" id="IPR001478">
    <property type="entry name" value="PDZ"/>
</dbReference>
<dbReference type="EMBL" id="BAAAJX010000006">
    <property type="protein sequence ID" value="GAA1493321.1"/>
    <property type="molecule type" value="Genomic_DNA"/>
</dbReference>
<organism evidence="6 7">
    <name type="scientific">Curtobacterium herbarum</name>
    <dbReference type="NCBI Taxonomy" id="150122"/>
    <lineage>
        <taxon>Bacteria</taxon>
        <taxon>Bacillati</taxon>
        <taxon>Actinomycetota</taxon>
        <taxon>Actinomycetes</taxon>
        <taxon>Micrococcales</taxon>
        <taxon>Microbacteriaceae</taxon>
        <taxon>Curtobacterium</taxon>
    </lineage>
</organism>
<comment type="caution">
    <text evidence="6">The sequence shown here is derived from an EMBL/GenBank/DDBJ whole genome shotgun (WGS) entry which is preliminary data.</text>
</comment>
<gene>
    <name evidence="6" type="ORF">GCM10009627_16670</name>
</gene>
<feature type="compositionally biased region" description="Gly residues" evidence="3">
    <location>
        <begin position="80"/>
        <end position="96"/>
    </location>
</feature>
<evidence type="ECO:0000256" key="4">
    <source>
        <dbReference type="SAM" id="Phobius"/>
    </source>
</evidence>
<keyword evidence="4" id="KW-0812">Transmembrane</keyword>
<dbReference type="PANTHER" id="PTHR43343">
    <property type="entry name" value="PEPTIDASE S12"/>
    <property type="match status" value="1"/>
</dbReference>
<keyword evidence="4" id="KW-0472">Membrane</keyword>
<feature type="region of interest" description="Disordered" evidence="3">
    <location>
        <begin position="1"/>
        <end position="116"/>
    </location>
</feature>
<proteinExistence type="predicted"/>
<reference evidence="6 7" key="1">
    <citation type="journal article" date="2019" name="Int. J. Syst. Evol. Microbiol.">
        <title>The Global Catalogue of Microorganisms (GCM) 10K type strain sequencing project: providing services to taxonomists for standard genome sequencing and annotation.</title>
        <authorList>
            <consortium name="The Broad Institute Genomics Platform"/>
            <consortium name="The Broad Institute Genome Sequencing Center for Infectious Disease"/>
            <person name="Wu L."/>
            <person name="Ma J."/>
        </authorList>
    </citation>
    <scope>NUCLEOTIDE SEQUENCE [LARGE SCALE GENOMIC DNA]</scope>
    <source>
        <strain evidence="6 7">JCM 12140</strain>
    </source>
</reference>
<evidence type="ECO:0000256" key="2">
    <source>
        <dbReference type="ARBA" id="ARBA00022801"/>
    </source>
</evidence>
<keyword evidence="7" id="KW-1185">Reference proteome</keyword>
<dbReference type="InterPro" id="IPR001940">
    <property type="entry name" value="Peptidase_S1C"/>
</dbReference>
<name>A0ABN1ZF69_9MICO</name>
<dbReference type="Gene3D" id="2.30.42.10">
    <property type="match status" value="1"/>
</dbReference>
<feature type="compositionally biased region" description="Gly residues" evidence="3">
    <location>
        <begin position="192"/>
        <end position="211"/>
    </location>
</feature>
<protein>
    <recommendedName>
        <fullName evidence="5">PDZ domain-containing protein</fullName>
    </recommendedName>
</protein>
<feature type="domain" description="PDZ" evidence="5">
    <location>
        <begin position="436"/>
        <end position="483"/>
    </location>
</feature>
<dbReference type="PANTHER" id="PTHR43343:SF3">
    <property type="entry name" value="PROTEASE DO-LIKE 8, CHLOROPLASTIC"/>
    <property type="match status" value="1"/>
</dbReference>
<sequence>MNETPNPTPDDERREPEHRQQQEQVPAWEPPHADRASLRPAYAFDGSGPYLYGPDGSGPYAYSPDGRGPYRVGSPALGGTPQGGPASGQYGGGRGDQYGAANPSAPHGWTGAFGTAPGTNRRSRKLALAIGSGIAALAIVGAAGGTALGLSSVHTTTTSSQGSSSQGTTPGSGSGSTGDGSGTNGFTVPGQGTDGSGTGGSGTGGTGGSGSGSTSESAATAATAAQKKGVVTIDTVIGYDQSQQAAGTGMVLTSDGTVLTNNHVIQGATSIRVTDETTGKQYTADVVGADATNDVAVLKLRDASGLSTVTLGDDGGASTGDAITDVGNAEGTGDLVAATGTVTATDQDIQVQSESGTGTESLTGLLQLAAQVVSGDSGGPVLDSEGEVVGMATAASSGTADVTGFAIPISTAKSIADKILAGDSSGTITIGLPAFLGVQISSTATGTTSGVPIAGTVEGSGAASAGLAAGDTITSVDGTAVTSSEQLTKLISGHGVGDEVAVGYTTSDGTAKTVTVTLTAGPAA</sequence>
<evidence type="ECO:0000313" key="6">
    <source>
        <dbReference type="EMBL" id="GAA1493321.1"/>
    </source>
</evidence>
<dbReference type="Gene3D" id="2.40.10.120">
    <property type="match status" value="1"/>
</dbReference>
<dbReference type="InterPro" id="IPR036034">
    <property type="entry name" value="PDZ_sf"/>
</dbReference>